<proteinExistence type="predicted"/>
<evidence type="ECO:0000256" key="11">
    <source>
        <dbReference type="SAM" id="SignalP"/>
    </source>
</evidence>
<evidence type="ECO:0000313" key="16">
    <source>
        <dbReference type="Proteomes" id="UP001286313"/>
    </source>
</evidence>
<evidence type="ECO:0000256" key="10">
    <source>
        <dbReference type="SAM" id="MobiDB-lite"/>
    </source>
</evidence>
<feature type="compositionally biased region" description="Basic and acidic residues" evidence="10">
    <location>
        <begin position="963"/>
        <end position="972"/>
    </location>
</feature>
<feature type="binding site" evidence="9">
    <location>
        <position position="1581"/>
    </location>
    <ligand>
        <name>Zn(2+)</name>
        <dbReference type="ChEBI" id="CHEBI:29105"/>
        <note>catalytic</note>
    </ligand>
</feature>
<feature type="compositionally biased region" description="Polar residues" evidence="10">
    <location>
        <begin position="918"/>
        <end position="927"/>
    </location>
</feature>
<feature type="signal peptide" evidence="11">
    <location>
        <begin position="1"/>
        <end position="32"/>
    </location>
</feature>
<evidence type="ECO:0000256" key="9">
    <source>
        <dbReference type="PROSITE-ProRule" id="PRU00276"/>
    </source>
</evidence>
<keyword evidence="3" id="KW-1133">Transmembrane helix</keyword>
<keyword evidence="9" id="KW-0862">Zinc</keyword>
<evidence type="ECO:0000259" key="13">
    <source>
        <dbReference type="PROSITE" id="PS50214"/>
    </source>
</evidence>
<feature type="active site" evidence="9">
    <location>
        <position position="307"/>
    </location>
</feature>
<evidence type="ECO:0000256" key="6">
    <source>
        <dbReference type="ARBA" id="ARBA00023157"/>
    </source>
</evidence>
<dbReference type="InterPro" id="IPR034027">
    <property type="entry name" value="Reprolysin_adamalysin"/>
</dbReference>
<comment type="subcellular location">
    <subcellularLocation>
        <location evidence="1">Membrane</location>
        <topology evidence="1">Single-pass membrane protein</topology>
    </subcellularLocation>
</comment>
<feature type="domain" description="Disintegrin" evidence="13">
    <location>
        <begin position="1634"/>
        <end position="1724"/>
    </location>
</feature>
<dbReference type="Gene3D" id="2.60.120.260">
    <property type="entry name" value="Galactose-binding domain-like"/>
    <property type="match status" value="1"/>
</dbReference>
<sequence>MALVCCRVVPAGWTLLLTLLLLLFTLVQVTSPHRPASDHSPTWTLTYHHSAGESEAGSGGISFQKAAGEGQGDTTTLRQKVNKETGENGTNKTQDTFSQARAHEKTMLAGADSVTPSEKNDWPVGDSPSAPTSSLPSVRRLIRHAERNEDGAEERRITKQSLEEGGVMHGTLWTNKNTLFVELVAMADSTMYQQHNFPNRIITSINVANAFLNQLGIVLVLKSVERSPFDASRNLDYTREALRQHLLDRHKDDGAKPDCTALFTRKFKILNSPAGQAIIGSMCSETSLAVIIDQDDPRQVGRVLAHEVGHVLSLKHDQDFDSCTCTAPIGSTCIMDANVGSEFDPTHIWSWCSKDKLSHARATNQLNCLKNLPSHPDPGLSRCGDGVTDVRRDEQCDCGPPEFCDNSCCNAETCQLAPNASCASGPCCDTQTCKLRAPGWKCRAALVECDLPEFCSGHSEYCPEDVTKLDGTRCRTDKGLCYKGECQSHEGQCQVVWGPYAGAAPNECFHHLNIKGNGDGNCGVGDRDNHYKACPPKYAMCGTLQCYTPHLYTPGLTIHRHNNTVTLGSHMCSSITASQYYHQDIWLTPNGVPCGLYKMCLDQRCVDVPPPTGDCSSMCSGHGICNSRNHCHCYSGYSPPNCSSSGYGGSLDSNVLNPLPDNSHGVRTAWIVLVLMMAALCLLCCSWGYIHGWWERWGRGCVTDRVPSCATCLDSCCCPFMNKTTHWLVTVKVPKKKNNSIKSVESADPTGDVHEALVCSVDVNVKGSSETNSWGVASNKLVTQVVTITPKSSPDLRRKVQLPSNSPVLKRKSTGEVTRPKYMQSVSVDSGCTSDTDDGSSKQSSLHMSMSSLISTFRNFSAKHSKSSADPEHRNSKIFENQKSFDLRRIVVDPLAGSRKSRQGTPPPDHIRPDYGRSISTDCNLTCKTRTPPLPPPARLKPHRSEENLLIPSPLTKNTFIQMDKENGHDSDNNNPIQMNKYNSNESVKNSNSNNKKKLVPSPPPASQKPTTTKPMKPSPLQDATQHDNNNETPARKKQLPLLPKQKPGSTAGSAQESTRGNVAERWPGSEKGRLRAAGTGITRARENCSTKDARGTPLSDGRKSTNKGTVTGVKDIAQSWLYCDVPSVVFVIAHFATSQTKVFAYSMPFGSTKLSPVPTWVWNTTCILIFISLVVFTSQLPEFPFTTSTARAKSRRDGQKPFDHSTTSSKNTGTKSSAGDAISEEGSQNSGNSRGNVEDIASGSSMGNSVTGWASVVVNVTTLPIINPHHHHKYPATDSPHTFQRMDKKMNITVELEVLSRLLILDLHPTRSLLTATYDQTNDSDVDQEDERRICEYQGEVRYETGSWAALSICKGLRGVIVVWGQQLLVTPLPGSSSLLQPHRILSAHLVPLPGQCGVTSSGVGMAVNHTQHTYTVSRRKRQRGVPSWVINTTRYVELVLVADRNFYLRHGNHTRSRCRAIINIVNAIYRSLDIVVMLNGLQIWKKKNKMEVFSDSYKNLENLKNYRETLKTVRPEWNNDNTILLSGLDFNGTILGLSIVAGMCDERFSVGVVQDIGEEVGLVAMVVAHELGHSLGFYHDEEVKGCRCNTHTCVMAGFRRSKYRPDISWSSCSKNKNLSHYQCLKNIPESRDSNCGDGVVDVEDGEECDCGPPEFCDNHCCVANTCKLASYATCAFGLCCNNETCQMKPQGEVCRSAVNDCDLEEFCSGVWHHCPSDVTKADGEQCNHNKGHCYKGVCGSHEGRCQELWGPDAGVSAPSCYQLNTMRFRYANCDFLDKSLRPCAPSDVWCGTLHCEVASERLPNLVVYQSGSTERDGHQCHFIFADRRLAASNWLSPDGASCGEAKMCVGHECVNVPPPTGDCSAGCSGRGVCNSLDHCHCSPGFGTPDCSSPGLGGSIDSGPMGLKEINATDISLEDVTPTP</sequence>
<feature type="binding site" evidence="9">
    <location>
        <position position="316"/>
    </location>
    <ligand>
        <name>Zn(2+)</name>
        <dbReference type="ChEBI" id="CHEBI:29105"/>
        <note>catalytic</note>
    </ligand>
</feature>
<keyword evidence="4" id="KW-0645">Protease</keyword>
<feature type="compositionally biased region" description="Polar residues" evidence="10">
    <location>
        <begin position="1226"/>
        <end position="1236"/>
    </location>
</feature>
<keyword evidence="9" id="KW-0479">Metal-binding</keyword>
<dbReference type="Pfam" id="PF00200">
    <property type="entry name" value="Disintegrin"/>
    <property type="match status" value="2"/>
</dbReference>
<feature type="disulfide bond" evidence="8">
    <location>
        <begin position="1865"/>
        <end position="1875"/>
    </location>
</feature>
<feature type="region of interest" description="Disordered" evidence="10">
    <location>
        <begin position="108"/>
        <end position="139"/>
    </location>
</feature>
<feature type="region of interest" description="Disordered" evidence="10">
    <location>
        <begin position="895"/>
        <end position="1079"/>
    </location>
</feature>
<dbReference type="CDD" id="cd04269">
    <property type="entry name" value="ZnMc_adamalysin_II_like"/>
    <property type="match status" value="1"/>
</dbReference>
<feature type="binding site" evidence="9">
    <location>
        <position position="1575"/>
    </location>
    <ligand>
        <name>Zn(2+)</name>
        <dbReference type="ChEBI" id="CHEBI:29105"/>
        <note>catalytic</note>
    </ligand>
</feature>
<feature type="active site" evidence="9">
    <location>
        <position position="1572"/>
    </location>
</feature>
<evidence type="ECO:0000313" key="15">
    <source>
        <dbReference type="EMBL" id="KAK3864745.1"/>
    </source>
</evidence>
<feature type="domain" description="Peptidase M12B" evidence="14">
    <location>
        <begin position="1436"/>
        <end position="1618"/>
    </location>
</feature>
<feature type="domain" description="EGF-like" evidence="12">
    <location>
        <begin position="611"/>
        <end position="643"/>
    </location>
</feature>
<keyword evidence="4" id="KW-0378">Hydrolase</keyword>
<feature type="chain" id="PRO_5042076870" evidence="11">
    <location>
        <begin position="33"/>
        <end position="1925"/>
    </location>
</feature>
<evidence type="ECO:0000259" key="12">
    <source>
        <dbReference type="PROSITE" id="PS50026"/>
    </source>
</evidence>
<dbReference type="PROSITE" id="PS01186">
    <property type="entry name" value="EGF_2"/>
    <property type="match status" value="2"/>
</dbReference>
<keyword evidence="4" id="KW-0482">Metalloprotease</keyword>
<organism evidence="15 16">
    <name type="scientific">Petrolisthes cinctipes</name>
    <name type="common">Flat porcelain crab</name>
    <dbReference type="NCBI Taxonomy" id="88211"/>
    <lineage>
        <taxon>Eukaryota</taxon>
        <taxon>Metazoa</taxon>
        <taxon>Ecdysozoa</taxon>
        <taxon>Arthropoda</taxon>
        <taxon>Crustacea</taxon>
        <taxon>Multicrustacea</taxon>
        <taxon>Malacostraca</taxon>
        <taxon>Eumalacostraca</taxon>
        <taxon>Eucarida</taxon>
        <taxon>Decapoda</taxon>
        <taxon>Pleocyemata</taxon>
        <taxon>Anomura</taxon>
        <taxon>Galatheoidea</taxon>
        <taxon>Porcellanidae</taxon>
        <taxon>Petrolisthes</taxon>
    </lineage>
</organism>
<comment type="caution">
    <text evidence="8">Lacks conserved residue(s) required for the propagation of feature annotation.</text>
</comment>
<feature type="binding site" evidence="9">
    <location>
        <position position="310"/>
    </location>
    <ligand>
        <name>Zn(2+)</name>
        <dbReference type="ChEBI" id="CHEBI:29105"/>
        <note>catalytic</note>
    </ligand>
</feature>
<keyword evidence="8" id="KW-0245">EGF-like domain</keyword>
<keyword evidence="2" id="KW-0812">Transmembrane</keyword>
<dbReference type="PROSITE" id="PS50026">
    <property type="entry name" value="EGF_3"/>
    <property type="match status" value="2"/>
</dbReference>
<feature type="disulfide bond" evidence="9">
    <location>
        <begin position="1590"/>
        <end position="1595"/>
    </location>
</feature>
<feature type="region of interest" description="Disordered" evidence="10">
    <location>
        <begin position="1189"/>
        <end position="1248"/>
    </location>
</feature>
<dbReference type="InterPro" id="IPR024079">
    <property type="entry name" value="MetalloPept_cat_dom_sf"/>
</dbReference>
<dbReference type="Gene3D" id="4.10.70.10">
    <property type="entry name" value="Disintegrin domain"/>
    <property type="match status" value="2"/>
</dbReference>
<feature type="domain" description="EGF-like" evidence="12">
    <location>
        <begin position="1861"/>
        <end position="1893"/>
    </location>
</feature>
<dbReference type="InterPro" id="IPR006586">
    <property type="entry name" value="ADAM_Cys-rich"/>
</dbReference>
<feature type="compositionally biased region" description="Low complexity" evidence="10">
    <location>
        <begin position="980"/>
        <end position="994"/>
    </location>
</feature>
<feature type="disulfide bond" evidence="8">
    <location>
        <begin position="1883"/>
        <end position="1892"/>
    </location>
</feature>
<dbReference type="GO" id="GO:0006508">
    <property type="term" value="P:proteolysis"/>
    <property type="evidence" value="ECO:0007669"/>
    <property type="project" value="InterPro"/>
</dbReference>
<feature type="binding site" evidence="9">
    <location>
        <position position="1571"/>
    </location>
    <ligand>
        <name>Zn(2+)</name>
        <dbReference type="ChEBI" id="CHEBI:29105"/>
        <note>catalytic</note>
    </ligand>
</feature>
<dbReference type="FunFam" id="3.40.390.10:FF:000002">
    <property type="entry name" value="Disintegrin and metalloproteinase domain-containing protein 22"/>
    <property type="match status" value="1"/>
</dbReference>
<dbReference type="GO" id="GO:0016020">
    <property type="term" value="C:membrane"/>
    <property type="evidence" value="ECO:0007669"/>
    <property type="project" value="UniProtKB-SubCell"/>
</dbReference>
<dbReference type="Proteomes" id="UP001286313">
    <property type="component" value="Unassembled WGS sequence"/>
</dbReference>
<evidence type="ECO:0000256" key="1">
    <source>
        <dbReference type="ARBA" id="ARBA00004167"/>
    </source>
</evidence>
<accession>A0AAE1K7L2</accession>
<feature type="region of interest" description="Disordered" evidence="10">
    <location>
        <begin position="50"/>
        <end position="75"/>
    </location>
</feature>
<dbReference type="PROSITE" id="PS50215">
    <property type="entry name" value="ADAM_MEPRO"/>
    <property type="match status" value="2"/>
</dbReference>
<dbReference type="SUPFAM" id="SSF57552">
    <property type="entry name" value="Blood coagulation inhibitor (disintegrin)"/>
    <property type="match status" value="2"/>
</dbReference>
<feature type="compositionally biased region" description="Low complexity" evidence="10">
    <location>
        <begin position="1206"/>
        <end position="1218"/>
    </location>
</feature>
<dbReference type="InterPro" id="IPR001762">
    <property type="entry name" value="Disintegrin_dom"/>
</dbReference>
<feature type="region of interest" description="Disordered" evidence="10">
    <location>
        <begin position="792"/>
        <end position="847"/>
    </location>
</feature>
<dbReference type="PANTHER" id="PTHR11905">
    <property type="entry name" value="ADAM A DISINTEGRIN AND METALLOPROTEASE DOMAIN"/>
    <property type="match status" value="1"/>
</dbReference>
<evidence type="ECO:0000256" key="2">
    <source>
        <dbReference type="ARBA" id="ARBA00022692"/>
    </source>
</evidence>
<feature type="binding site" evidence="9">
    <location>
        <position position="306"/>
    </location>
    <ligand>
        <name>Zn(2+)</name>
        <dbReference type="ChEBI" id="CHEBI:29105"/>
        <note>catalytic</note>
    </ligand>
</feature>
<dbReference type="SMART" id="SM00608">
    <property type="entry name" value="ACR"/>
    <property type="match status" value="2"/>
</dbReference>
<keyword evidence="16" id="KW-1185">Reference proteome</keyword>
<keyword evidence="5" id="KW-0472">Membrane</keyword>
<dbReference type="PANTHER" id="PTHR11905:SF159">
    <property type="entry name" value="ADAM METALLOPROTEASE"/>
    <property type="match status" value="1"/>
</dbReference>
<protein>
    <submittedName>
        <fullName evidence="15">Uncharacterized protein</fullName>
    </submittedName>
</protein>
<keyword evidence="6 8" id="KW-1015">Disulfide bond</keyword>
<dbReference type="GO" id="GO:0004222">
    <property type="term" value="F:metalloendopeptidase activity"/>
    <property type="evidence" value="ECO:0007669"/>
    <property type="project" value="InterPro"/>
</dbReference>
<dbReference type="InterPro" id="IPR000742">
    <property type="entry name" value="EGF"/>
</dbReference>
<gene>
    <name evidence="15" type="ORF">Pcinc_029603</name>
</gene>
<evidence type="ECO:0000256" key="5">
    <source>
        <dbReference type="ARBA" id="ARBA00023136"/>
    </source>
</evidence>
<name>A0AAE1K7L2_PETCI</name>
<dbReference type="SMART" id="SM00050">
    <property type="entry name" value="DISIN"/>
    <property type="match status" value="2"/>
</dbReference>
<dbReference type="InterPro" id="IPR036436">
    <property type="entry name" value="Disintegrin_dom_sf"/>
</dbReference>
<feature type="compositionally biased region" description="Polar residues" evidence="10">
    <location>
        <begin position="1049"/>
        <end position="1061"/>
    </location>
</feature>
<dbReference type="SUPFAM" id="SSF55486">
    <property type="entry name" value="Metalloproteases ('zincins'), catalytic domain"/>
    <property type="match status" value="2"/>
</dbReference>
<reference evidence="15" key="1">
    <citation type="submission" date="2023-10" db="EMBL/GenBank/DDBJ databases">
        <title>Genome assemblies of two species of porcelain crab, Petrolisthes cinctipes and Petrolisthes manimaculis (Anomura: Porcellanidae).</title>
        <authorList>
            <person name="Angst P."/>
        </authorList>
    </citation>
    <scope>NUCLEOTIDE SEQUENCE</scope>
    <source>
        <strain evidence="15">PB745_01</strain>
        <tissue evidence="15">Gill</tissue>
    </source>
</reference>
<dbReference type="Pfam" id="PF01421">
    <property type="entry name" value="Reprolysin"/>
    <property type="match status" value="2"/>
</dbReference>
<feature type="compositionally biased region" description="Low complexity" evidence="10">
    <location>
        <begin position="825"/>
        <end position="834"/>
    </location>
</feature>
<feature type="domain" description="Disintegrin" evidence="13">
    <location>
        <begin position="380"/>
        <end position="470"/>
    </location>
</feature>
<dbReference type="Gene3D" id="3.40.390.10">
    <property type="entry name" value="Collagenase (Catalytic Domain)"/>
    <property type="match status" value="2"/>
</dbReference>
<dbReference type="Pfam" id="PF08516">
    <property type="entry name" value="ADAM_CR"/>
    <property type="match status" value="2"/>
</dbReference>
<dbReference type="InterPro" id="IPR001590">
    <property type="entry name" value="Peptidase_M12B"/>
</dbReference>
<dbReference type="PROSITE" id="PS50214">
    <property type="entry name" value="DISINTEGRIN_2"/>
    <property type="match status" value="2"/>
</dbReference>
<feature type="disulfide bond" evidence="7">
    <location>
        <begin position="1696"/>
        <end position="1716"/>
    </location>
</feature>
<feature type="disulfide bond" evidence="7">
    <location>
        <begin position="442"/>
        <end position="462"/>
    </location>
</feature>
<keyword evidence="11" id="KW-0732">Signal</keyword>
<feature type="disulfide bond" evidence="8">
    <location>
        <begin position="633"/>
        <end position="642"/>
    </location>
</feature>
<evidence type="ECO:0000256" key="4">
    <source>
        <dbReference type="ARBA" id="ARBA00023049"/>
    </source>
</evidence>
<dbReference type="EMBL" id="JAWQEG010003728">
    <property type="protein sequence ID" value="KAK3864745.1"/>
    <property type="molecule type" value="Genomic_DNA"/>
</dbReference>
<feature type="domain" description="Peptidase M12B" evidence="14">
    <location>
        <begin position="179"/>
        <end position="373"/>
    </location>
</feature>
<dbReference type="GO" id="GO:0046872">
    <property type="term" value="F:metal ion binding"/>
    <property type="evidence" value="ECO:0007669"/>
    <property type="project" value="UniProtKB-KW"/>
</dbReference>
<evidence type="ECO:0000259" key="14">
    <source>
        <dbReference type="PROSITE" id="PS50215"/>
    </source>
</evidence>
<comment type="caution">
    <text evidence="15">The sequence shown here is derived from an EMBL/GenBank/DDBJ whole genome shotgun (WGS) entry which is preliminary data.</text>
</comment>
<evidence type="ECO:0000256" key="8">
    <source>
        <dbReference type="PROSITE-ProRule" id="PRU00076"/>
    </source>
</evidence>
<evidence type="ECO:0000256" key="3">
    <source>
        <dbReference type="ARBA" id="ARBA00022989"/>
    </source>
</evidence>
<feature type="disulfide bond" evidence="8">
    <location>
        <begin position="615"/>
        <end position="625"/>
    </location>
</feature>
<evidence type="ECO:0000256" key="7">
    <source>
        <dbReference type="PROSITE-ProRule" id="PRU00068"/>
    </source>
</evidence>